<accession>A0A9P4VTN2</accession>
<feature type="transmembrane region" description="Helical" evidence="1">
    <location>
        <begin position="335"/>
        <end position="366"/>
    </location>
</feature>
<dbReference type="PANTHER" id="PTHR37577:SF1">
    <property type="entry name" value="INTEGRAL MEMBRANE PROTEIN"/>
    <property type="match status" value="1"/>
</dbReference>
<keyword evidence="1" id="KW-0472">Membrane</keyword>
<sequence>MTSSNVTENLFDCMQYAVNVSNASALDSYLYCDYYRGDVFAGDFYIDVNDFRCSCLEFCECPPFDADPDIAGIGVLAAFVVTSALTMIATALYLVLTRSNHPETWNPIDKIVRKPLDFIREKSATLTSLEDNDHPLVQCIFDLIISLSDTQLILGIAMLSSALIKLHQDTITVYHFNTIANLAWLSSGVHLLTLSVIRLELIGSAKPAQRVSPSKKIYPVVIIRVACMLLLAALLLYCSWVSGYGGWYNRFECPAECTIGLRKGGEPLQWTIVNFVLILYAYPGAVFQLWAWGKKKWIDKFRHRIIDKKGGINGDVKPIEGDVSKRTPLMIIKDILVLLFWYVRTSEIVEVLLAITWFSLGFYWTFSDRHSMHQYMEENARDEENTINGFGQLVPLFLLLAPLLQLLESWAGQAGRSAHRSDHANI</sequence>
<reference evidence="2" key="1">
    <citation type="journal article" date="2020" name="Stud. Mycol.">
        <title>101 Dothideomycetes genomes: a test case for predicting lifestyles and emergence of pathogens.</title>
        <authorList>
            <person name="Haridas S."/>
            <person name="Albert R."/>
            <person name="Binder M."/>
            <person name="Bloem J."/>
            <person name="Labutti K."/>
            <person name="Salamov A."/>
            <person name="Andreopoulos B."/>
            <person name="Baker S."/>
            <person name="Barry K."/>
            <person name="Bills G."/>
            <person name="Bluhm B."/>
            <person name="Cannon C."/>
            <person name="Castanera R."/>
            <person name="Culley D."/>
            <person name="Daum C."/>
            <person name="Ezra D."/>
            <person name="Gonzalez J."/>
            <person name="Henrissat B."/>
            <person name="Kuo A."/>
            <person name="Liang C."/>
            <person name="Lipzen A."/>
            <person name="Lutzoni F."/>
            <person name="Magnuson J."/>
            <person name="Mondo S."/>
            <person name="Nolan M."/>
            <person name="Ohm R."/>
            <person name="Pangilinan J."/>
            <person name="Park H.-J."/>
            <person name="Ramirez L."/>
            <person name="Alfaro M."/>
            <person name="Sun H."/>
            <person name="Tritt A."/>
            <person name="Yoshinaga Y."/>
            <person name="Zwiers L.-H."/>
            <person name="Turgeon B."/>
            <person name="Goodwin S."/>
            <person name="Spatafora J."/>
            <person name="Crous P."/>
            <person name="Grigoriev I."/>
        </authorList>
    </citation>
    <scope>NUCLEOTIDE SEQUENCE</scope>
    <source>
        <strain evidence="2">CBS 101060</strain>
    </source>
</reference>
<feature type="transmembrane region" description="Helical" evidence="1">
    <location>
        <begin position="70"/>
        <end position="96"/>
    </location>
</feature>
<comment type="caution">
    <text evidence="2">The sequence shown here is derived from an EMBL/GenBank/DDBJ whole genome shotgun (WGS) entry which is preliminary data.</text>
</comment>
<keyword evidence="1" id="KW-1133">Transmembrane helix</keyword>
<evidence type="ECO:0000313" key="3">
    <source>
        <dbReference type="Proteomes" id="UP000799429"/>
    </source>
</evidence>
<dbReference type="OrthoDB" id="5427664at2759"/>
<evidence type="ECO:0000313" key="2">
    <source>
        <dbReference type="EMBL" id="KAF2839729.1"/>
    </source>
</evidence>
<dbReference type="PANTHER" id="PTHR37577">
    <property type="entry name" value="INTEGRAL MEMBRANE PROTEIN"/>
    <property type="match status" value="1"/>
</dbReference>
<protein>
    <submittedName>
        <fullName evidence="2">Uncharacterized protein</fullName>
    </submittedName>
</protein>
<dbReference type="InterPro" id="IPR053018">
    <property type="entry name" value="Elsinochrome_Biosynth-Asso"/>
</dbReference>
<dbReference type="EMBL" id="MU006094">
    <property type="protein sequence ID" value="KAF2839729.1"/>
    <property type="molecule type" value="Genomic_DNA"/>
</dbReference>
<gene>
    <name evidence="2" type="ORF">M501DRAFT_1003174</name>
</gene>
<proteinExistence type="predicted"/>
<name>A0A9P4VTN2_9PEZI</name>
<dbReference type="Proteomes" id="UP000799429">
    <property type="component" value="Unassembled WGS sequence"/>
</dbReference>
<keyword evidence="1" id="KW-0812">Transmembrane</keyword>
<feature type="transmembrane region" description="Helical" evidence="1">
    <location>
        <begin position="272"/>
        <end position="292"/>
    </location>
</feature>
<keyword evidence="3" id="KW-1185">Reference proteome</keyword>
<feature type="transmembrane region" description="Helical" evidence="1">
    <location>
        <begin position="217"/>
        <end position="242"/>
    </location>
</feature>
<evidence type="ECO:0000256" key="1">
    <source>
        <dbReference type="SAM" id="Phobius"/>
    </source>
</evidence>
<dbReference type="AlphaFoldDB" id="A0A9P4VTN2"/>
<organism evidence="2 3">
    <name type="scientific">Patellaria atrata CBS 101060</name>
    <dbReference type="NCBI Taxonomy" id="1346257"/>
    <lineage>
        <taxon>Eukaryota</taxon>
        <taxon>Fungi</taxon>
        <taxon>Dikarya</taxon>
        <taxon>Ascomycota</taxon>
        <taxon>Pezizomycotina</taxon>
        <taxon>Dothideomycetes</taxon>
        <taxon>Dothideomycetes incertae sedis</taxon>
        <taxon>Patellariales</taxon>
        <taxon>Patellariaceae</taxon>
        <taxon>Patellaria</taxon>
    </lineage>
</organism>